<dbReference type="EMBL" id="JAVRER010000040">
    <property type="protein sequence ID" value="MDT0418205.1"/>
    <property type="molecule type" value="Genomic_DNA"/>
</dbReference>
<sequence>MAERSTSAVDVARESGEEPQTAPAEQATADAKAGAPERDTGHEDTEHSEEEKSEAEPAAAPPELHSGHKLARRYRLEECLTRLDGFSSWRAVDEKLRRAVGVHLLPTAHPRAREVLAAARSTALLSDPRFVQVLDAVEDDELVYVVHEWLPDATELTALLAAGPLQAHEAYEMVRHVAQAMAAAHRAGLSHLRLNPGSVLRTSSGQYRIRGLAVNAALRGVTSEDPARTDTEAIGALLYASLTQRWPYEDDAYGLSGLPKGVGLLPPDQVRAGVHRGLSELAVRALANEGATASRQEPPCTTPAELAAAVDELPRIRPPEPAYTAPPEYQAPAFPQNPYGRPPAGPTPPQTPPAPPPPLQGRTGRALKWGVSGLLIVALGLGSWQLADTFLDKSPEKPKSDSPIEKGSGEKAAPTPKQLPVKDATEYYPDGTPQHTDQVGFTYDGKSDTYWRTKSYADGPDMNPAFKKGVGISYDLGTEKNLSRATIDMLYPGDHTTVTLYAADSLSSSASLSGMKKIAENTTSGSKLTIKAKKPVKARYVVMWITAMPYAAKDGYSGSGYKQAITDVTFMG</sequence>
<protein>
    <submittedName>
        <fullName evidence="2">Protein kinase family protein</fullName>
    </submittedName>
</protein>
<evidence type="ECO:0000313" key="2">
    <source>
        <dbReference type="EMBL" id="MDT0418205.1"/>
    </source>
</evidence>
<dbReference type="InterPro" id="IPR008979">
    <property type="entry name" value="Galactose-bd-like_sf"/>
</dbReference>
<accession>A0ABD5EAE6</accession>
<keyword evidence="2" id="KW-0418">Kinase</keyword>
<dbReference type="CDD" id="cd13973">
    <property type="entry name" value="PK_MviN-like"/>
    <property type="match status" value="1"/>
</dbReference>
<feature type="compositionally biased region" description="Basic and acidic residues" evidence="1">
    <location>
        <begin position="35"/>
        <end position="45"/>
    </location>
</feature>
<reference evidence="3" key="1">
    <citation type="submission" date="2023-07" db="EMBL/GenBank/DDBJ databases">
        <title>30 novel species of actinomycetes from the DSMZ collection.</title>
        <authorList>
            <person name="Nouioui I."/>
        </authorList>
    </citation>
    <scope>NUCLEOTIDE SEQUENCE [LARGE SCALE GENOMIC DNA]</scope>
    <source>
        <strain evidence="3">DSM 41982</strain>
    </source>
</reference>
<feature type="compositionally biased region" description="Basic and acidic residues" evidence="1">
    <location>
        <begin position="392"/>
        <end position="409"/>
    </location>
</feature>
<organism evidence="2 3">
    <name type="scientific">Streptomyces evansiae</name>
    <dbReference type="NCBI Taxonomy" id="3075535"/>
    <lineage>
        <taxon>Bacteria</taxon>
        <taxon>Bacillati</taxon>
        <taxon>Actinomycetota</taxon>
        <taxon>Actinomycetes</taxon>
        <taxon>Kitasatosporales</taxon>
        <taxon>Streptomycetaceae</taxon>
        <taxon>Streptomyces</taxon>
    </lineage>
</organism>
<evidence type="ECO:0000256" key="1">
    <source>
        <dbReference type="SAM" id="MobiDB-lite"/>
    </source>
</evidence>
<dbReference type="InterPro" id="IPR011009">
    <property type="entry name" value="Kinase-like_dom_sf"/>
</dbReference>
<dbReference type="Gene3D" id="3.30.200.20">
    <property type="entry name" value="Phosphorylase Kinase, domain 1"/>
    <property type="match status" value="1"/>
</dbReference>
<proteinExistence type="predicted"/>
<evidence type="ECO:0000313" key="3">
    <source>
        <dbReference type="Proteomes" id="UP001183607"/>
    </source>
</evidence>
<keyword evidence="2" id="KW-0808">Transferase</keyword>
<dbReference type="SUPFAM" id="SSF49785">
    <property type="entry name" value="Galactose-binding domain-like"/>
    <property type="match status" value="1"/>
</dbReference>
<dbReference type="Gene3D" id="2.60.120.260">
    <property type="entry name" value="Galactose-binding domain-like"/>
    <property type="match status" value="1"/>
</dbReference>
<dbReference type="GO" id="GO:0016301">
    <property type="term" value="F:kinase activity"/>
    <property type="evidence" value="ECO:0007669"/>
    <property type="project" value="UniProtKB-KW"/>
</dbReference>
<dbReference type="Proteomes" id="UP001183607">
    <property type="component" value="Unassembled WGS sequence"/>
</dbReference>
<comment type="caution">
    <text evidence="2">The sequence shown here is derived from an EMBL/GenBank/DDBJ whole genome shotgun (WGS) entry which is preliminary data.</text>
</comment>
<feature type="compositionally biased region" description="Low complexity" evidence="1">
    <location>
        <begin position="322"/>
        <end position="333"/>
    </location>
</feature>
<dbReference type="AlphaFoldDB" id="A0ABD5EAE6"/>
<dbReference type="SUPFAM" id="SSF56112">
    <property type="entry name" value="Protein kinase-like (PK-like)"/>
    <property type="match status" value="1"/>
</dbReference>
<name>A0ABD5EAE6_9ACTN</name>
<feature type="compositionally biased region" description="Pro residues" evidence="1">
    <location>
        <begin position="340"/>
        <end position="359"/>
    </location>
</feature>
<feature type="region of interest" description="Disordered" evidence="1">
    <location>
        <begin position="1"/>
        <end position="67"/>
    </location>
</feature>
<dbReference type="RefSeq" id="WP_093854866.1">
    <property type="nucleotide sequence ID" value="NZ_JAVRER010000040.1"/>
</dbReference>
<dbReference type="Gene3D" id="1.10.510.10">
    <property type="entry name" value="Transferase(Phosphotransferase) domain 1"/>
    <property type="match status" value="1"/>
</dbReference>
<feature type="region of interest" description="Disordered" evidence="1">
    <location>
        <begin position="311"/>
        <end position="364"/>
    </location>
</feature>
<feature type="region of interest" description="Disordered" evidence="1">
    <location>
        <begin position="392"/>
        <end position="443"/>
    </location>
</feature>
<gene>
    <name evidence="2" type="ORF">RM574_22220</name>
</gene>